<feature type="region of interest" description="Disordered" evidence="1">
    <location>
        <begin position="1"/>
        <end position="92"/>
    </location>
</feature>
<feature type="compositionally biased region" description="Gly residues" evidence="1">
    <location>
        <begin position="19"/>
        <end position="56"/>
    </location>
</feature>
<proteinExistence type="predicted"/>
<name>A0AAX2EI05_9BACI</name>
<reference evidence="2 3" key="1">
    <citation type="submission" date="2016-10" db="EMBL/GenBank/DDBJ databases">
        <authorList>
            <person name="Varghese N."/>
            <person name="Submissions S."/>
        </authorList>
    </citation>
    <scope>NUCLEOTIDE SEQUENCE [LARGE SCALE GENOMIC DNA]</scope>
    <source>
        <strain evidence="2 3">DSM 21619</strain>
    </source>
</reference>
<dbReference type="Proteomes" id="UP000199735">
    <property type="component" value="Unassembled WGS sequence"/>
</dbReference>
<evidence type="ECO:0008006" key="4">
    <source>
        <dbReference type="Google" id="ProtNLM"/>
    </source>
</evidence>
<protein>
    <recommendedName>
        <fullName evidence="4">Transporter</fullName>
    </recommendedName>
</protein>
<comment type="caution">
    <text evidence="2">The sequence shown here is derived from an EMBL/GenBank/DDBJ whole genome shotgun (WGS) entry which is preliminary data.</text>
</comment>
<sequence length="159" mass="16866">MYNENDDKQEQQRQIQFPGGPGFGGPGSGGPGFGGPGFGGPGFGGPGFGGGQGGFPGGPPPGSGGQQGQFGPPGPPPSQIPQLQSVGTGGPSTFAVDPGGIRFCLFRYTYMQLENGQRFWYYPVFVGRTSIAGFRWRPQQFRWQYFGIDLRRVAAFSCF</sequence>
<organism evidence="2 3">
    <name type="scientific">Terribacillus saccharophilus</name>
    <dbReference type="NCBI Taxonomy" id="361277"/>
    <lineage>
        <taxon>Bacteria</taxon>
        <taxon>Bacillati</taxon>
        <taxon>Bacillota</taxon>
        <taxon>Bacilli</taxon>
        <taxon>Bacillales</taxon>
        <taxon>Bacillaceae</taxon>
        <taxon>Terribacillus</taxon>
    </lineage>
</organism>
<evidence type="ECO:0000256" key="1">
    <source>
        <dbReference type="SAM" id="MobiDB-lite"/>
    </source>
</evidence>
<dbReference type="AlphaFoldDB" id="A0AAX2EI05"/>
<evidence type="ECO:0000313" key="2">
    <source>
        <dbReference type="EMBL" id="SEN77121.1"/>
    </source>
</evidence>
<evidence type="ECO:0000313" key="3">
    <source>
        <dbReference type="Proteomes" id="UP000199735"/>
    </source>
</evidence>
<feature type="compositionally biased region" description="Basic and acidic residues" evidence="1">
    <location>
        <begin position="1"/>
        <end position="11"/>
    </location>
</feature>
<accession>A0AAX2EI05</accession>
<dbReference type="EMBL" id="FOCD01000003">
    <property type="protein sequence ID" value="SEN77121.1"/>
    <property type="molecule type" value="Genomic_DNA"/>
</dbReference>
<gene>
    <name evidence="2" type="ORF">SAMN04489762_2800</name>
</gene>